<accession>A0A9P6HR24</accession>
<gene>
    <name evidence="2" type="ORF">BJ322DRAFT_418803</name>
</gene>
<feature type="region of interest" description="Disordered" evidence="1">
    <location>
        <begin position="44"/>
        <end position="70"/>
    </location>
</feature>
<dbReference type="AlphaFoldDB" id="A0A9P6HR24"/>
<evidence type="ECO:0000313" key="2">
    <source>
        <dbReference type="EMBL" id="KAF9790965.1"/>
    </source>
</evidence>
<dbReference type="OrthoDB" id="10458046at2759"/>
<name>A0A9P6HR24_9AGAM</name>
<reference evidence="2" key="1">
    <citation type="journal article" date="2020" name="Nat. Commun.">
        <title>Large-scale genome sequencing of mycorrhizal fungi provides insights into the early evolution of symbiotic traits.</title>
        <authorList>
            <person name="Miyauchi S."/>
            <person name="Kiss E."/>
            <person name="Kuo A."/>
            <person name="Drula E."/>
            <person name="Kohler A."/>
            <person name="Sanchez-Garcia M."/>
            <person name="Morin E."/>
            <person name="Andreopoulos B."/>
            <person name="Barry K.W."/>
            <person name="Bonito G."/>
            <person name="Buee M."/>
            <person name="Carver A."/>
            <person name="Chen C."/>
            <person name="Cichocki N."/>
            <person name="Clum A."/>
            <person name="Culley D."/>
            <person name="Crous P.W."/>
            <person name="Fauchery L."/>
            <person name="Girlanda M."/>
            <person name="Hayes R.D."/>
            <person name="Keri Z."/>
            <person name="LaButti K."/>
            <person name="Lipzen A."/>
            <person name="Lombard V."/>
            <person name="Magnuson J."/>
            <person name="Maillard F."/>
            <person name="Murat C."/>
            <person name="Nolan M."/>
            <person name="Ohm R.A."/>
            <person name="Pangilinan J."/>
            <person name="Pereira M.F."/>
            <person name="Perotto S."/>
            <person name="Peter M."/>
            <person name="Pfister S."/>
            <person name="Riley R."/>
            <person name="Sitrit Y."/>
            <person name="Stielow J.B."/>
            <person name="Szollosi G."/>
            <person name="Zifcakova L."/>
            <person name="Stursova M."/>
            <person name="Spatafora J.W."/>
            <person name="Tedersoo L."/>
            <person name="Vaario L.M."/>
            <person name="Yamada A."/>
            <person name="Yan M."/>
            <person name="Wang P."/>
            <person name="Xu J."/>
            <person name="Bruns T."/>
            <person name="Baldrian P."/>
            <person name="Vilgalys R."/>
            <person name="Dunand C."/>
            <person name="Henrissat B."/>
            <person name="Grigoriev I.V."/>
            <person name="Hibbett D."/>
            <person name="Nagy L.G."/>
            <person name="Martin F.M."/>
        </authorList>
    </citation>
    <scope>NUCLEOTIDE SEQUENCE</scope>
    <source>
        <strain evidence="2">UH-Tt-Lm1</strain>
    </source>
</reference>
<dbReference type="EMBL" id="WIUZ02000002">
    <property type="protein sequence ID" value="KAF9790965.1"/>
    <property type="molecule type" value="Genomic_DNA"/>
</dbReference>
<proteinExistence type="predicted"/>
<evidence type="ECO:0000256" key="1">
    <source>
        <dbReference type="SAM" id="MobiDB-lite"/>
    </source>
</evidence>
<feature type="region of interest" description="Disordered" evidence="1">
    <location>
        <begin position="212"/>
        <end position="231"/>
    </location>
</feature>
<protein>
    <submittedName>
        <fullName evidence="2">Uncharacterized protein</fullName>
    </submittedName>
</protein>
<organism evidence="2 3">
    <name type="scientific">Thelephora terrestris</name>
    <dbReference type="NCBI Taxonomy" id="56493"/>
    <lineage>
        <taxon>Eukaryota</taxon>
        <taxon>Fungi</taxon>
        <taxon>Dikarya</taxon>
        <taxon>Basidiomycota</taxon>
        <taxon>Agaricomycotina</taxon>
        <taxon>Agaricomycetes</taxon>
        <taxon>Thelephorales</taxon>
        <taxon>Thelephoraceae</taxon>
        <taxon>Thelephora</taxon>
    </lineage>
</organism>
<keyword evidence="3" id="KW-1185">Reference proteome</keyword>
<feature type="compositionally biased region" description="Basic and acidic residues" evidence="1">
    <location>
        <begin position="44"/>
        <end position="56"/>
    </location>
</feature>
<feature type="compositionally biased region" description="Basic residues" evidence="1">
    <location>
        <begin position="212"/>
        <end position="224"/>
    </location>
</feature>
<feature type="compositionally biased region" description="Basic residues" evidence="1">
    <location>
        <begin position="107"/>
        <end position="121"/>
    </location>
</feature>
<evidence type="ECO:0000313" key="3">
    <source>
        <dbReference type="Proteomes" id="UP000736335"/>
    </source>
</evidence>
<feature type="region of interest" description="Disordered" evidence="1">
    <location>
        <begin position="107"/>
        <end position="128"/>
    </location>
</feature>
<sequence>MTTTQGGPGNLMRTESVGLVGVPVQASASEDPRGMVTTTKLDLVDQRRPSGARKEPNSGIDCRGMPDVQQTGVVPRRPQLKLMNPDRPLRYIPIHVWPEHLKKVQPKTGRRYCPKRSRTLPKRNGPSPLVREYRYTEDENNFLCEGQGFPDPETPQFCDAESAGSSNISTTAKRRGWGHVLLGAVQNAVPKRSKEDKELHTTIPRKQLTFRLGHHHPPGLRRRWSRESTGQ</sequence>
<dbReference type="Proteomes" id="UP000736335">
    <property type="component" value="Unassembled WGS sequence"/>
</dbReference>
<reference evidence="2" key="2">
    <citation type="submission" date="2020-11" db="EMBL/GenBank/DDBJ databases">
        <authorList>
            <consortium name="DOE Joint Genome Institute"/>
            <person name="Kuo A."/>
            <person name="Miyauchi S."/>
            <person name="Kiss E."/>
            <person name="Drula E."/>
            <person name="Kohler A."/>
            <person name="Sanchez-Garcia M."/>
            <person name="Andreopoulos B."/>
            <person name="Barry K.W."/>
            <person name="Bonito G."/>
            <person name="Buee M."/>
            <person name="Carver A."/>
            <person name="Chen C."/>
            <person name="Cichocki N."/>
            <person name="Clum A."/>
            <person name="Culley D."/>
            <person name="Crous P.W."/>
            <person name="Fauchery L."/>
            <person name="Girlanda M."/>
            <person name="Hayes R."/>
            <person name="Keri Z."/>
            <person name="Labutti K."/>
            <person name="Lipzen A."/>
            <person name="Lombard V."/>
            <person name="Magnuson J."/>
            <person name="Maillard F."/>
            <person name="Morin E."/>
            <person name="Murat C."/>
            <person name="Nolan M."/>
            <person name="Ohm R."/>
            <person name="Pangilinan J."/>
            <person name="Pereira M."/>
            <person name="Perotto S."/>
            <person name="Peter M."/>
            <person name="Riley R."/>
            <person name="Sitrit Y."/>
            <person name="Stielow B."/>
            <person name="Szollosi G."/>
            <person name="Zifcakova L."/>
            <person name="Stursova M."/>
            <person name="Spatafora J.W."/>
            <person name="Tedersoo L."/>
            <person name="Vaario L.-M."/>
            <person name="Yamada A."/>
            <person name="Yan M."/>
            <person name="Wang P."/>
            <person name="Xu J."/>
            <person name="Bruns T."/>
            <person name="Baldrian P."/>
            <person name="Vilgalys R."/>
            <person name="Henrissat B."/>
            <person name="Grigoriev I.V."/>
            <person name="Hibbett D."/>
            <person name="Nagy L.G."/>
            <person name="Martin F.M."/>
        </authorList>
    </citation>
    <scope>NUCLEOTIDE SEQUENCE</scope>
    <source>
        <strain evidence="2">UH-Tt-Lm1</strain>
    </source>
</reference>
<comment type="caution">
    <text evidence="2">The sequence shown here is derived from an EMBL/GenBank/DDBJ whole genome shotgun (WGS) entry which is preliminary data.</text>
</comment>